<evidence type="ECO:0000313" key="3">
    <source>
        <dbReference type="Proteomes" id="UP000828390"/>
    </source>
</evidence>
<dbReference type="AlphaFoldDB" id="A0A9D4LP53"/>
<evidence type="ECO:0000313" key="2">
    <source>
        <dbReference type="EMBL" id="KAH3861177.1"/>
    </source>
</evidence>
<dbReference type="Pfam" id="PF23265">
    <property type="entry name" value="Ig-like_KY"/>
    <property type="match status" value="1"/>
</dbReference>
<reference evidence="2" key="2">
    <citation type="submission" date="2020-11" db="EMBL/GenBank/DDBJ databases">
        <authorList>
            <person name="McCartney M.A."/>
            <person name="Auch B."/>
            <person name="Kono T."/>
            <person name="Mallez S."/>
            <person name="Becker A."/>
            <person name="Gohl D.M."/>
            <person name="Silverstein K.A.T."/>
            <person name="Koren S."/>
            <person name="Bechman K.B."/>
            <person name="Herman A."/>
            <person name="Abrahante J.E."/>
            <person name="Garbe J."/>
        </authorList>
    </citation>
    <scope>NUCLEOTIDE SEQUENCE</scope>
    <source>
        <strain evidence="2">Duluth1</strain>
        <tissue evidence="2">Whole animal</tissue>
    </source>
</reference>
<dbReference type="InterPro" id="IPR056564">
    <property type="entry name" value="Ig-like_KY"/>
</dbReference>
<sequence length="225" mass="25571">MMSESMKWQLLKNPISLGDFNNNVQLKARAFALDVTPVSQKRRYIAIKDEIELTFKSQHRLQYSAKLPHFDGNWIREKQSAQSKSCIGIITVHPPIAGKYSLDIFAKHITDEGPLDQVAVYNIQCNDVKDSTFEFPMVYASDYTDQCDIMQPRNARLPDNSDVVFEIKAPHVKNVSVNTEMLKSNGGTFRGKIKANDKGLTYTVNAIFHKGSIIHFTGMFQFYTV</sequence>
<protein>
    <recommendedName>
        <fullName evidence="1">KY-like immunoglobulin-like domain-containing protein</fullName>
    </recommendedName>
</protein>
<name>A0A9D4LP53_DREPO</name>
<dbReference type="Proteomes" id="UP000828390">
    <property type="component" value="Unassembled WGS sequence"/>
</dbReference>
<dbReference type="InterPro" id="IPR053041">
    <property type="entry name" value="Transglut-like_Superfamily_Mod"/>
</dbReference>
<feature type="domain" description="KY-like immunoglobulin-like" evidence="1">
    <location>
        <begin position="19"/>
        <end position="135"/>
    </location>
</feature>
<organism evidence="2 3">
    <name type="scientific">Dreissena polymorpha</name>
    <name type="common">Zebra mussel</name>
    <name type="synonym">Mytilus polymorpha</name>
    <dbReference type="NCBI Taxonomy" id="45954"/>
    <lineage>
        <taxon>Eukaryota</taxon>
        <taxon>Metazoa</taxon>
        <taxon>Spiralia</taxon>
        <taxon>Lophotrochozoa</taxon>
        <taxon>Mollusca</taxon>
        <taxon>Bivalvia</taxon>
        <taxon>Autobranchia</taxon>
        <taxon>Heteroconchia</taxon>
        <taxon>Euheterodonta</taxon>
        <taxon>Imparidentia</taxon>
        <taxon>Neoheterodontei</taxon>
        <taxon>Myida</taxon>
        <taxon>Dreissenoidea</taxon>
        <taxon>Dreissenidae</taxon>
        <taxon>Dreissena</taxon>
    </lineage>
</organism>
<proteinExistence type="predicted"/>
<dbReference type="PANTHER" id="PTHR47020">
    <property type="entry name" value="HILLARIN"/>
    <property type="match status" value="1"/>
</dbReference>
<dbReference type="PANTHER" id="PTHR47020:SF1">
    <property type="entry name" value="HILLARIN"/>
    <property type="match status" value="1"/>
</dbReference>
<accession>A0A9D4LP53</accession>
<dbReference type="EMBL" id="JAIWYP010000002">
    <property type="protein sequence ID" value="KAH3861177.1"/>
    <property type="molecule type" value="Genomic_DNA"/>
</dbReference>
<evidence type="ECO:0000259" key="1">
    <source>
        <dbReference type="Pfam" id="PF23265"/>
    </source>
</evidence>
<reference evidence="2" key="1">
    <citation type="journal article" date="2019" name="bioRxiv">
        <title>The Genome of the Zebra Mussel, Dreissena polymorpha: A Resource for Invasive Species Research.</title>
        <authorList>
            <person name="McCartney M.A."/>
            <person name="Auch B."/>
            <person name="Kono T."/>
            <person name="Mallez S."/>
            <person name="Zhang Y."/>
            <person name="Obille A."/>
            <person name="Becker A."/>
            <person name="Abrahante J.E."/>
            <person name="Garbe J."/>
            <person name="Badalamenti J.P."/>
            <person name="Herman A."/>
            <person name="Mangelson H."/>
            <person name="Liachko I."/>
            <person name="Sullivan S."/>
            <person name="Sone E.D."/>
            <person name="Koren S."/>
            <person name="Silverstein K.A.T."/>
            <person name="Beckman K.B."/>
            <person name="Gohl D.M."/>
        </authorList>
    </citation>
    <scope>NUCLEOTIDE SEQUENCE</scope>
    <source>
        <strain evidence="2">Duluth1</strain>
        <tissue evidence="2">Whole animal</tissue>
    </source>
</reference>
<keyword evidence="3" id="KW-1185">Reference proteome</keyword>
<comment type="caution">
    <text evidence="2">The sequence shown here is derived from an EMBL/GenBank/DDBJ whole genome shotgun (WGS) entry which is preliminary data.</text>
</comment>
<gene>
    <name evidence="2" type="ORF">DPMN_024105</name>
</gene>